<evidence type="ECO:0000313" key="4">
    <source>
        <dbReference type="EMBL" id="BCS97755.1"/>
    </source>
</evidence>
<evidence type="ECO:0008006" key="6">
    <source>
        <dbReference type="Google" id="ProtNLM"/>
    </source>
</evidence>
<keyword evidence="5" id="KW-1185">Reference proteome</keyword>
<dbReference type="Gene3D" id="2.60.40.3140">
    <property type="match status" value="1"/>
</dbReference>
<keyword evidence="1" id="KW-1133">Transmembrane helix</keyword>
<evidence type="ECO:0000313" key="5">
    <source>
        <dbReference type="Proteomes" id="UP001320148"/>
    </source>
</evidence>
<keyword evidence="1" id="KW-0812">Transmembrane</keyword>
<feature type="domain" description="DUF3857" evidence="3">
    <location>
        <begin position="69"/>
        <end position="234"/>
    </location>
</feature>
<dbReference type="InterPro" id="IPR002931">
    <property type="entry name" value="Transglutaminase-like"/>
</dbReference>
<keyword evidence="1" id="KW-0472">Membrane</keyword>
<dbReference type="SUPFAM" id="SSF54001">
    <property type="entry name" value="Cysteine proteinases"/>
    <property type="match status" value="1"/>
</dbReference>
<sequence length="710" mass="80658">MKDGIVGWGRVLLIWCLLAGLAHGASYTVAPAAGWVDFQVAAMEASTPDNDISSGVYYLLLDRQIRKENGETSDYRHQVKRVVNQQGVDRSAALSIDFDPGYQTLVLHNVTRHRDGEVSDLLKTSDVKLLHREEEMEYRIYNGMRTLNLIFKDVRVGDTVEYSYTITGENPSFYGKLYRFLYLGWSVPVHTFRIRISVPRGEPLYHKVFNSNATPTEIVDTSMRHLELSLSPVPGYRFAGETPGWNDPYPAIQVSQDASWEDVVTWAVKHHRRIIPLSPGLRERIESIKQRAKTPEERIVHALEFVQDEIRYLGIEIGEGSYVPTDPSVIHERRFGDCKDKSLLYCTMLQEMGIKAWPVLVSTWERDKVVRRIPSPAVFNHVITAVAHGGRLYLFDPTATHERGRLDVRVQANYDRGLILRTGEVALTRISQPRKNTPDRQVFMNFDLARGVDEPARLTVRTIMTRRVANDFRYSLEKKSRSGMEEHLRDYYTSVYSGIDVEKPFEVSDDEMKNEIILAEHYIIRDFWEHEGGSIYGADLYPREVGGCLDTPRVVKRDVPFGLTHPTHLRLLATCTRPSGWDVPPEKLHKENKAMAFDYNVTTSGDKLMLYYDYRSISDHVPPEDLPGYIKDVDMIRDTIDFSIVVSTADEEEEPHFFWGRLPEGVGPFSAGVGVGAVISFVLAGIVGRGRRRCRTGEGSIEAGSLTEVS</sequence>
<feature type="transmembrane region" description="Helical" evidence="1">
    <location>
        <begin position="666"/>
        <end position="687"/>
    </location>
</feature>
<dbReference type="Proteomes" id="UP001320148">
    <property type="component" value="Chromosome"/>
</dbReference>
<dbReference type="Gene3D" id="3.10.620.30">
    <property type="match status" value="1"/>
</dbReference>
<feature type="domain" description="Transglutaminase-like" evidence="2">
    <location>
        <begin position="286"/>
        <end position="388"/>
    </location>
</feature>
<dbReference type="InterPro" id="IPR024618">
    <property type="entry name" value="DUF3857"/>
</dbReference>
<evidence type="ECO:0000256" key="1">
    <source>
        <dbReference type="SAM" id="Phobius"/>
    </source>
</evidence>
<organism evidence="4 5">
    <name type="scientific">Desulfoluna limicola</name>
    <dbReference type="NCBI Taxonomy" id="2810562"/>
    <lineage>
        <taxon>Bacteria</taxon>
        <taxon>Pseudomonadati</taxon>
        <taxon>Thermodesulfobacteriota</taxon>
        <taxon>Desulfobacteria</taxon>
        <taxon>Desulfobacterales</taxon>
        <taxon>Desulfolunaceae</taxon>
        <taxon>Desulfoluna</taxon>
    </lineage>
</organism>
<dbReference type="RefSeq" id="WP_236889152.1">
    <property type="nucleotide sequence ID" value="NZ_AP024488.1"/>
</dbReference>
<reference evidence="4 5" key="1">
    <citation type="submission" date="2021-02" db="EMBL/GenBank/DDBJ databases">
        <title>Complete genome of Desulfoluna sp. strain ASN36.</title>
        <authorList>
            <person name="Takahashi A."/>
            <person name="Kojima H."/>
            <person name="Fukui M."/>
        </authorList>
    </citation>
    <scope>NUCLEOTIDE SEQUENCE [LARGE SCALE GENOMIC DNA]</scope>
    <source>
        <strain evidence="4 5">ASN36</strain>
    </source>
</reference>
<dbReference type="Pfam" id="PF12969">
    <property type="entry name" value="DUF3857"/>
    <property type="match status" value="1"/>
</dbReference>
<proteinExistence type="predicted"/>
<evidence type="ECO:0000259" key="2">
    <source>
        <dbReference type="Pfam" id="PF01841"/>
    </source>
</evidence>
<dbReference type="Pfam" id="PF01841">
    <property type="entry name" value="Transglut_core"/>
    <property type="match status" value="1"/>
</dbReference>
<name>A0ABM7PL04_9BACT</name>
<evidence type="ECO:0000259" key="3">
    <source>
        <dbReference type="Pfam" id="PF12969"/>
    </source>
</evidence>
<dbReference type="InterPro" id="IPR038765">
    <property type="entry name" value="Papain-like_cys_pep_sf"/>
</dbReference>
<protein>
    <recommendedName>
        <fullName evidence="6">DUF3857 domain-containing protein</fullName>
    </recommendedName>
</protein>
<accession>A0ABM7PL04</accession>
<gene>
    <name evidence="4" type="ORF">DSLASN_33870</name>
</gene>
<dbReference type="EMBL" id="AP024488">
    <property type="protein sequence ID" value="BCS97755.1"/>
    <property type="molecule type" value="Genomic_DNA"/>
</dbReference>